<keyword evidence="2" id="KW-1185">Reference proteome</keyword>
<organism evidence="1 2">
    <name type="scientific">Wickerhamomyces ciferrii (strain ATCC 14091 / BCRC 22168 / CBS 111 / JCM 3599 / NBRC 0793 / NRRL Y-1031 F-60-10)</name>
    <name type="common">Yeast</name>
    <name type="synonym">Pichia ciferrii</name>
    <dbReference type="NCBI Taxonomy" id="1206466"/>
    <lineage>
        <taxon>Eukaryota</taxon>
        <taxon>Fungi</taxon>
        <taxon>Dikarya</taxon>
        <taxon>Ascomycota</taxon>
        <taxon>Saccharomycotina</taxon>
        <taxon>Saccharomycetes</taxon>
        <taxon>Phaffomycetales</taxon>
        <taxon>Wickerhamomycetaceae</taxon>
        <taxon>Wickerhamomyces</taxon>
    </lineage>
</organism>
<dbReference type="InParanoid" id="K0K7M3"/>
<gene>
    <name evidence="1" type="ORF">BN7_344</name>
</gene>
<accession>K0K7M3</accession>
<sequence length="78" mass="9200">MFHHSRKNNRASRQSMLDKLTKRYTSLRKSAAKPAISAELGNDQDSSEHLLLVLSEYDEQLYKIWKAHEVNWKPFQNL</sequence>
<comment type="caution">
    <text evidence="1">The sequence shown here is derived from an EMBL/GenBank/DDBJ whole genome shotgun (WGS) entry which is preliminary data.</text>
</comment>
<dbReference type="AlphaFoldDB" id="K0K7M3"/>
<evidence type="ECO:0000313" key="1">
    <source>
        <dbReference type="EMBL" id="CCH40810.1"/>
    </source>
</evidence>
<name>K0K7M3_WICCF</name>
<protein>
    <submittedName>
        <fullName evidence="1">Uncharacterized protein</fullName>
    </submittedName>
</protein>
<dbReference type="Proteomes" id="UP000009328">
    <property type="component" value="Unassembled WGS sequence"/>
</dbReference>
<reference evidence="1 2" key="1">
    <citation type="journal article" date="2012" name="Eukaryot. Cell">
        <title>Draft genome sequence of Wickerhamomyces ciferrii NRRL Y-1031 F-60-10.</title>
        <authorList>
            <person name="Schneider J."/>
            <person name="Andrea H."/>
            <person name="Blom J."/>
            <person name="Jaenicke S."/>
            <person name="Ruckert C."/>
            <person name="Schorsch C."/>
            <person name="Szczepanowski R."/>
            <person name="Farwick M."/>
            <person name="Goesmann A."/>
            <person name="Puhler A."/>
            <person name="Schaffer S."/>
            <person name="Tauch A."/>
            <person name="Kohler T."/>
            <person name="Brinkrolf K."/>
        </authorList>
    </citation>
    <scope>NUCLEOTIDE SEQUENCE [LARGE SCALE GENOMIC DNA]</scope>
    <source>
        <strain evidence="2">ATCC 14091 / BCRC 22168 / CBS 111 / JCM 3599 / NBRC 0793 / NRRL Y-1031 F-60-10</strain>
    </source>
</reference>
<dbReference type="EMBL" id="CAIF01000006">
    <property type="protein sequence ID" value="CCH40810.1"/>
    <property type="molecule type" value="Genomic_DNA"/>
</dbReference>
<dbReference type="HOGENOM" id="CLU_2623883_0_0_1"/>
<proteinExistence type="predicted"/>
<evidence type="ECO:0000313" key="2">
    <source>
        <dbReference type="Proteomes" id="UP000009328"/>
    </source>
</evidence>